<evidence type="ECO:0000313" key="2">
    <source>
        <dbReference type="Proteomes" id="UP000234331"/>
    </source>
</evidence>
<dbReference type="AlphaFoldDB" id="A0A2I2KTG7"/>
<dbReference type="OrthoDB" id="3213425at2"/>
<dbReference type="EMBL" id="FZMO01000218">
    <property type="protein sequence ID" value="SNQ48968.1"/>
    <property type="molecule type" value="Genomic_DNA"/>
</dbReference>
<name>A0A2I2KTG7_9ACTN</name>
<proteinExistence type="predicted"/>
<reference evidence="1 2" key="1">
    <citation type="submission" date="2017-06" db="EMBL/GenBank/DDBJ databases">
        <authorList>
            <person name="Kim H.J."/>
            <person name="Triplett B.A."/>
        </authorList>
    </citation>
    <scope>NUCLEOTIDE SEQUENCE [LARGE SCALE GENOMIC DNA]</scope>
    <source>
        <strain evidence="1">FRACA_ARgP5</strain>
    </source>
</reference>
<protein>
    <submittedName>
        <fullName evidence="1">Putative regulatory protein</fullName>
    </submittedName>
</protein>
<accession>A0A2I2KTG7</accession>
<dbReference type="Proteomes" id="UP000234331">
    <property type="component" value="Unassembled WGS sequence"/>
</dbReference>
<sequence>MNPAGQHPCAPDPSLHPLARIRAAHGWSYQKLARLIAARARAYGVGMAGERQKVWRWEHRSVTPDRLTQRCLADLLGVGHEELSVHPWPAWLPTADLAPCAQEIQALRRELTQVRAALAGMRREVERCPFTGE</sequence>
<gene>
    <name evidence="1" type="ORF">FRACA_2950010</name>
</gene>
<evidence type="ECO:0000313" key="1">
    <source>
        <dbReference type="EMBL" id="SNQ48968.1"/>
    </source>
</evidence>
<organism evidence="1 2">
    <name type="scientific">Frankia canadensis</name>
    <dbReference type="NCBI Taxonomy" id="1836972"/>
    <lineage>
        <taxon>Bacteria</taxon>
        <taxon>Bacillati</taxon>
        <taxon>Actinomycetota</taxon>
        <taxon>Actinomycetes</taxon>
        <taxon>Frankiales</taxon>
        <taxon>Frankiaceae</taxon>
        <taxon>Frankia</taxon>
    </lineage>
</organism>
<keyword evidence="2" id="KW-1185">Reference proteome</keyword>